<dbReference type="WBParaSite" id="ES5_v2.g13002.t1">
    <property type="protein sequence ID" value="ES5_v2.g13002.t1"/>
    <property type="gene ID" value="ES5_v2.g13002"/>
</dbReference>
<organism evidence="1 2">
    <name type="scientific">Panagrolaimus sp. ES5</name>
    <dbReference type="NCBI Taxonomy" id="591445"/>
    <lineage>
        <taxon>Eukaryota</taxon>
        <taxon>Metazoa</taxon>
        <taxon>Ecdysozoa</taxon>
        <taxon>Nematoda</taxon>
        <taxon>Chromadorea</taxon>
        <taxon>Rhabditida</taxon>
        <taxon>Tylenchina</taxon>
        <taxon>Panagrolaimomorpha</taxon>
        <taxon>Panagrolaimoidea</taxon>
        <taxon>Panagrolaimidae</taxon>
        <taxon>Panagrolaimus</taxon>
    </lineage>
</organism>
<proteinExistence type="predicted"/>
<sequence length="523" mass="59598">MATKNHCLSGKNDLIFGEPLNDQYSNLNLNQKNQTLHADIAQSQSATNSSRKNENYAVTKLSDFTDSVDLQAKRESSSWNKSNKHLSSNILNLKQKSEEEDELEKTKNTNNSTLSLHIAAYENSIEADTSDLNECESEASKSKHGKTPLVKYASSFIQASFDIDYKTLFLTWSKDLFEFPRQQEDPSNQPEVMQFKSSQRLRNPNQENLNVNKRKTATVPASIVQSNEATTADKEEEEQPQNRQGDGDNDGSHECCRNLLKEKEELHRKEIEKYLKEISELKEQLQVDKCVWSLFSVLRENGDTIIVAEREMNLISQGMKDLSERSEAVYLHLSSIAKDFCQKLDDFQSGLEKRQSTLPSPGYNSSHSNIGDFMGSQTSEYARASEIAQTAELAQKLEIAERRLKEAEDRNIHIQEFYEERLQTLSDLGEGDSTFRVQSPPQTLDTSEFVHALQQETGMLRKDYNQKMVTYSLRQGAIKPEEAYRQLVDADALGDLTLDDLKVMTPKKKTPLKKMMRVFSTKK</sequence>
<dbReference type="Proteomes" id="UP000887579">
    <property type="component" value="Unplaced"/>
</dbReference>
<evidence type="ECO:0000313" key="2">
    <source>
        <dbReference type="WBParaSite" id="ES5_v2.g13002.t1"/>
    </source>
</evidence>
<name>A0AC34F6W0_9BILA</name>
<reference evidence="2" key="1">
    <citation type="submission" date="2022-11" db="UniProtKB">
        <authorList>
            <consortium name="WormBaseParasite"/>
        </authorList>
    </citation>
    <scope>IDENTIFICATION</scope>
</reference>
<accession>A0AC34F6W0</accession>
<evidence type="ECO:0000313" key="1">
    <source>
        <dbReference type="Proteomes" id="UP000887579"/>
    </source>
</evidence>
<protein>
    <submittedName>
        <fullName evidence="2">Uncharacterized protein</fullName>
    </submittedName>
</protein>